<dbReference type="GO" id="GO:0005829">
    <property type="term" value="C:cytosol"/>
    <property type="evidence" value="ECO:0007669"/>
    <property type="project" value="TreeGrafter"/>
</dbReference>
<dbReference type="Gene3D" id="3.40.50.2000">
    <property type="entry name" value="Glycogen Phosphorylase B"/>
    <property type="match status" value="2"/>
</dbReference>
<dbReference type="PANTHER" id="PTHR30160:SF1">
    <property type="entry name" value="LIPOPOLYSACCHARIDE 1,2-N-ACETYLGLUCOSAMINETRANSFERASE-RELATED"/>
    <property type="match status" value="1"/>
</dbReference>
<gene>
    <name evidence="3" type="ORF">RIEGSTA812A_PEG_765</name>
</gene>
<dbReference type="AlphaFoldDB" id="A0A484HBW4"/>
<name>A0A484HBW4_9ZZZZ</name>
<keyword evidence="2 3" id="KW-0808">Transferase</keyword>
<evidence type="ECO:0000256" key="1">
    <source>
        <dbReference type="ARBA" id="ARBA00022676"/>
    </source>
</evidence>
<sequence>MVEQRERVLIIKLGALGDIVQAMGPFAAIRLHHAAALTVLLTGKSYRDFMHSSPYFDAIWVDERPKAWQIASWLALRTRLRAGRFSMVYDLQTSDRSSFYFRLMGQPPWSGIARGCAYPHANPNRGRLHTLDRQAEQLAMAGLPVTPAPDWSWVQVDVTRFFDVRLPFVLLIAGGAQHRPDKRWPAECYATLAAWLIQCGRTPVLVGTSQDHLQIKRIMEICPRAVNLSGQTSLTDLIGLGRSAVAAVGNDTGPMHLLAASGCPYVVVLYGPASDPILCAPRGHHVITLRCPNLDDLPVAAVESVLPNTP</sequence>
<dbReference type="GO" id="GO:0009244">
    <property type="term" value="P:lipopolysaccharide core region biosynthetic process"/>
    <property type="evidence" value="ECO:0007669"/>
    <property type="project" value="TreeGrafter"/>
</dbReference>
<dbReference type="InterPro" id="IPR051199">
    <property type="entry name" value="LPS_LOS_Heptosyltrfase"/>
</dbReference>
<dbReference type="EC" id="2.4.1.-" evidence="3"/>
<evidence type="ECO:0000313" key="3">
    <source>
        <dbReference type="EMBL" id="VBB69292.1"/>
    </source>
</evidence>
<dbReference type="CDD" id="cd03789">
    <property type="entry name" value="GT9_LPS_heptosyltransferase"/>
    <property type="match status" value="1"/>
</dbReference>
<dbReference type="GO" id="GO:0008713">
    <property type="term" value="F:ADP-heptose-lipopolysaccharide heptosyltransferase activity"/>
    <property type="evidence" value="ECO:0007669"/>
    <property type="project" value="TreeGrafter"/>
</dbReference>
<accession>A0A484HBW4</accession>
<organism evidence="3">
    <name type="scientific">invertebrate metagenome</name>
    <dbReference type="NCBI Taxonomy" id="1711999"/>
    <lineage>
        <taxon>unclassified sequences</taxon>
        <taxon>metagenomes</taxon>
        <taxon>organismal metagenomes</taxon>
    </lineage>
</organism>
<evidence type="ECO:0000256" key="2">
    <source>
        <dbReference type="ARBA" id="ARBA00022679"/>
    </source>
</evidence>
<reference evidence="3" key="1">
    <citation type="submission" date="2018-10" db="EMBL/GenBank/DDBJ databases">
        <authorList>
            <person name="Gruber-Vodicka H."/>
            <person name="Jaeckle O."/>
        </authorList>
    </citation>
    <scope>NUCLEOTIDE SEQUENCE</scope>
</reference>
<dbReference type="InterPro" id="IPR002201">
    <property type="entry name" value="Glyco_trans_9"/>
</dbReference>
<dbReference type="PANTHER" id="PTHR30160">
    <property type="entry name" value="TETRAACYLDISACCHARIDE 4'-KINASE-RELATED"/>
    <property type="match status" value="1"/>
</dbReference>
<dbReference type="EMBL" id="LR026963">
    <property type="protein sequence ID" value="VBB69292.1"/>
    <property type="molecule type" value="Genomic_DNA"/>
</dbReference>
<protein>
    <submittedName>
        <fullName evidence="3">ADP-heptose--lipooligosaccharide heptosyltransferase II</fullName>
        <ecNumber evidence="3">2.4.1.-</ecNumber>
    </submittedName>
</protein>
<keyword evidence="1 3" id="KW-0328">Glycosyltransferase</keyword>
<dbReference type="SUPFAM" id="SSF53756">
    <property type="entry name" value="UDP-Glycosyltransferase/glycogen phosphorylase"/>
    <property type="match status" value="1"/>
</dbReference>
<proteinExistence type="predicted"/>
<dbReference type="Pfam" id="PF01075">
    <property type="entry name" value="Glyco_transf_9"/>
    <property type="match status" value="1"/>
</dbReference>